<feature type="compositionally biased region" description="Gly residues" evidence="1">
    <location>
        <begin position="40"/>
        <end position="53"/>
    </location>
</feature>
<feature type="compositionally biased region" description="Gly residues" evidence="1">
    <location>
        <begin position="133"/>
        <end position="147"/>
    </location>
</feature>
<evidence type="ECO:0000256" key="1">
    <source>
        <dbReference type="SAM" id="MobiDB-lite"/>
    </source>
</evidence>
<feature type="region of interest" description="Disordered" evidence="1">
    <location>
        <begin position="1"/>
        <end position="155"/>
    </location>
</feature>
<gene>
    <name evidence="2" type="ORF">EV702DRAFT_1079295</name>
</gene>
<accession>A0A9P7A1A2</accession>
<evidence type="ECO:0000313" key="3">
    <source>
        <dbReference type="Proteomes" id="UP000714275"/>
    </source>
</evidence>
<sequence length="198" mass="20752">MSYDQEKQGSRRNFNDDSNYDSPSRDQRTVPGGDSTLSGSYGGSGTGQAGGYKGNESRVGRQGQQSLDTGDEFCDTDPGMAGNRGGQDAQDMNIPGTAQMGGECDSAFGQSIGGDGRSRGYERDTDEYDDTGIGSGQGQGAGAGTGRGKFSSMGSKLRGGVEKIAGKLSNDPELEAKGEQRKVCCDLCFYRMGWLIVS</sequence>
<protein>
    <submittedName>
        <fullName evidence="2">Uncharacterized protein</fullName>
    </submittedName>
</protein>
<dbReference type="AlphaFoldDB" id="A0A9P7A1A2"/>
<feature type="compositionally biased region" description="Basic and acidic residues" evidence="1">
    <location>
        <begin position="1"/>
        <end position="15"/>
    </location>
</feature>
<comment type="caution">
    <text evidence="2">The sequence shown here is derived from an EMBL/GenBank/DDBJ whole genome shotgun (WGS) entry which is preliminary data.</text>
</comment>
<proteinExistence type="predicted"/>
<keyword evidence="3" id="KW-1185">Reference proteome</keyword>
<reference evidence="2" key="1">
    <citation type="journal article" date="2020" name="New Phytol.">
        <title>Comparative genomics reveals dynamic genome evolution in host specialist ectomycorrhizal fungi.</title>
        <authorList>
            <person name="Lofgren L.A."/>
            <person name="Nguyen N.H."/>
            <person name="Vilgalys R."/>
            <person name="Ruytinx J."/>
            <person name="Liao H.L."/>
            <person name="Branco S."/>
            <person name="Kuo A."/>
            <person name="LaButti K."/>
            <person name="Lipzen A."/>
            <person name="Andreopoulos W."/>
            <person name="Pangilinan J."/>
            <person name="Riley R."/>
            <person name="Hundley H."/>
            <person name="Na H."/>
            <person name="Barry K."/>
            <person name="Grigoriev I.V."/>
            <person name="Stajich J.E."/>
            <person name="Kennedy P.G."/>
        </authorList>
    </citation>
    <scope>NUCLEOTIDE SEQUENCE</scope>
    <source>
        <strain evidence="2">DOB743</strain>
    </source>
</reference>
<evidence type="ECO:0000313" key="2">
    <source>
        <dbReference type="EMBL" id="KAG1780634.1"/>
    </source>
</evidence>
<name>A0A9P7A1A2_9AGAM</name>
<dbReference type="Proteomes" id="UP000714275">
    <property type="component" value="Unassembled WGS sequence"/>
</dbReference>
<dbReference type="OrthoDB" id="3170343at2759"/>
<organism evidence="2 3">
    <name type="scientific">Suillus placidus</name>
    <dbReference type="NCBI Taxonomy" id="48579"/>
    <lineage>
        <taxon>Eukaryota</taxon>
        <taxon>Fungi</taxon>
        <taxon>Dikarya</taxon>
        <taxon>Basidiomycota</taxon>
        <taxon>Agaricomycotina</taxon>
        <taxon>Agaricomycetes</taxon>
        <taxon>Agaricomycetidae</taxon>
        <taxon>Boletales</taxon>
        <taxon>Suillineae</taxon>
        <taxon>Suillaceae</taxon>
        <taxon>Suillus</taxon>
    </lineage>
</organism>
<dbReference type="EMBL" id="JABBWD010000008">
    <property type="protein sequence ID" value="KAG1780634.1"/>
    <property type="molecule type" value="Genomic_DNA"/>
</dbReference>